<comment type="function">
    <text evidence="16">General (non sugar-specific) component of the phosphoenolpyruvate-dependent sugar phosphotransferase system (sugar PTS). This major carbohydrate active-transport system catalyzes the phosphorylation of incoming sugar substrates concomitantly with their translocation across the cell membrane. Enzyme I transfers the phosphoryl group from phosphoenolpyruvate (PEP) to the phosphoryl carrier protein (HPr).</text>
</comment>
<dbReference type="InterPro" id="IPR036637">
    <property type="entry name" value="Phosphohistidine_dom_sf"/>
</dbReference>
<dbReference type="Proteomes" id="UP000001887">
    <property type="component" value="Chromosome"/>
</dbReference>
<dbReference type="PROSITE" id="PS00742">
    <property type="entry name" value="PEP_ENZYMES_2"/>
    <property type="match status" value="1"/>
</dbReference>
<dbReference type="SUPFAM" id="SSF47831">
    <property type="entry name" value="Enzyme I of the PEP:sugar phosphotransferase system HPr-binding (sub)domain"/>
    <property type="match status" value="1"/>
</dbReference>
<dbReference type="GO" id="GO:0009401">
    <property type="term" value="P:phosphoenolpyruvate-dependent sugar phosphotransferase system"/>
    <property type="evidence" value="ECO:0007669"/>
    <property type="project" value="UniProtKB-KW"/>
</dbReference>
<dbReference type="InterPro" id="IPR015813">
    <property type="entry name" value="Pyrv/PenolPyrv_kinase-like_dom"/>
</dbReference>
<keyword evidence="23" id="KW-0670">Pyruvate</keyword>
<evidence type="ECO:0000256" key="17">
    <source>
        <dbReference type="PIRSR" id="PIRSR000732-1"/>
    </source>
</evidence>
<keyword evidence="9 16" id="KW-0762">Sugar transport</keyword>
<keyword evidence="8 16" id="KW-0963">Cytoplasm</keyword>
<dbReference type="SUPFAM" id="SSF52009">
    <property type="entry name" value="Phosphohistidine domain"/>
    <property type="match status" value="1"/>
</dbReference>
<evidence type="ECO:0000259" key="22">
    <source>
        <dbReference type="Pfam" id="PF05524"/>
    </source>
</evidence>
<sequence length="588" mass="64164">MRKGIPVSPGVAVGTAYCIHEIFVNPDTKRLEDNEVTAELANYETARDRAAAELRALEHKVATQVGHEEAKIFGAHETILRDAHFTNKVRGWIVEDRLTAQAALHRLMETYTVLLAKTNDEYLKERVTDIRDVIVRLSGHLLSQGKNTATDVLTGPVIVVADELLPSQAIALGDFEVRGIVTQAGSQTSHAAIIARSRGIPAISGVRGILRQVKTGDTLVVDGRGGHVLINPDPEQRSAYLKLEREFYLLKDQLAANRDQPAVTSDGQSLELLANINSAADARAAVAMGASGVGLFRTEYIYLTHPDIPDEEEQLAAYREVIAASPAKTVTIRTLDIGGDKTVPYLGHTHQEANPFMGWRSIRLSFEHPEFFTTQLRAILRAAADIQPGEGRVRLMFPMITTIEEVRKVRAMVHKASEQLKADGKAQGAVQLGMMLEVPAAAISINDMLPLVDFVSIGSNDLVQYLMAADRDNPKVSHLCQPLAPPVLRVLANVIKACNKAGKPLTLCGEMAGQPRAFVLLFAMGLRSFSMSPAFIPSMKELAAHLSEPIAKQILRRAMTLRTTASVKRFMAEELGKIAPNLQILDTA</sequence>
<dbReference type="Gene3D" id="3.20.20.60">
    <property type="entry name" value="Phosphoenolpyruvate-binding domains"/>
    <property type="match status" value="1"/>
</dbReference>
<dbReference type="Pfam" id="PF02896">
    <property type="entry name" value="PEP-utilizers_C"/>
    <property type="match status" value="1"/>
</dbReference>
<evidence type="ECO:0000256" key="11">
    <source>
        <dbReference type="ARBA" id="ARBA00022683"/>
    </source>
</evidence>
<dbReference type="InterPro" id="IPR006318">
    <property type="entry name" value="PTS_EI-like"/>
</dbReference>
<keyword evidence="24" id="KW-1185">Reference proteome</keyword>
<evidence type="ECO:0000256" key="14">
    <source>
        <dbReference type="ARBA" id="ARBA00022842"/>
    </source>
</evidence>
<comment type="subcellular location">
    <subcellularLocation>
        <location evidence="3 16">Cytoplasm</location>
    </subcellularLocation>
</comment>
<feature type="binding site" evidence="18">
    <location>
        <position position="333"/>
    </location>
    <ligand>
        <name>phosphoenolpyruvate</name>
        <dbReference type="ChEBI" id="CHEBI:58702"/>
    </ligand>
</feature>
<dbReference type="InterPro" id="IPR008279">
    <property type="entry name" value="PEP-util_enz_mobile_dom"/>
</dbReference>
<dbReference type="GO" id="GO:0046872">
    <property type="term" value="F:metal ion binding"/>
    <property type="evidence" value="ECO:0007669"/>
    <property type="project" value="UniProtKB-KW"/>
</dbReference>
<feature type="domain" description="PEP-utilising enzyme mobile" evidence="20">
    <location>
        <begin position="156"/>
        <end position="226"/>
    </location>
</feature>
<evidence type="ECO:0000256" key="8">
    <source>
        <dbReference type="ARBA" id="ARBA00022490"/>
    </source>
</evidence>
<evidence type="ECO:0000256" key="6">
    <source>
        <dbReference type="ARBA" id="ARBA00016544"/>
    </source>
</evidence>
<evidence type="ECO:0000256" key="19">
    <source>
        <dbReference type="PIRSR" id="PIRSR000732-3"/>
    </source>
</evidence>
<dbReference type="Gene3D" id="3.50.30.10">
    <property type="entry name" value="Phosphohistidine domain"/>
    <property type="match status" value="1"/>
</dbReference>
<feature type="binding site" evidence="19">
    <location>
        <position position="461"/>
    </location>
    <ligand>
        <name>Mg(2+)</name>
        <dbReference type="ChEBI" id="CHEBI:18420"/>
    </ligand>
</feature>
<keyword evidence="13 16" id="KW-0418">Kinase</keyword>
<protein>
    <recommendedName>
        <fullName evidence="6 16">Phosphoenolpyruvate-protein phosphotransferase</fullName>
        <ecNumber evidence="5 16">2.7.3.9</ecNumber>
    </recommendedName>
    <alternativeName>
        <fullName evidence="15 16">Phosphotransferase system, enzyme I</fullName>
    </alternativeName>
</protein>
<evidence type="ECO:0000256" key="5">
    <source>
        <dbReference type="ARBA" id="ARBA00012232"/>
    </source>
</evidence>
<evidence type="ECO:0000256" key="2">
    <source>
        <dbReference type="ARBA" id="ARBA00001946"/>
    </source>
</evidence>
<dbReference type="SUPFAM" id="SSF51621">
    <property type="entry name" value="Phosphoenolpyruvate/pyruvate domain"/>
    <property type="match status" value="1"/>
</dbReference>
<feature type="domain" description="PEP-utilising enzyme C-terminal" evidence="21">
    <location>
        <begin position="252"/>
        <end position="546"/>
    </location>
</feature>
<keyword evidence="10 16" id="KW-0808">Transferase</keyword>
<evidence type="ECO:0000256" key="9">
    <source>
        <dbReference type="ARBA" id="ARBA00022597"/>
    </source>
</evidence>
<dbReference type="InterPro" id="IPR023151">
    <property type="entry name" value="PEP_util_CS"/>
</dbReference>
<dbReference type="Pfam" id="PF00391">
    <property type="entry name" value="PEP-utilizers"/>
    <property type="match status" value="1"/>
</dbReference>
<dbReference type="KEGG" id="psl:Psta_1586"/>
<accession>D2QY47</accession>
<reference evidence="23 24" key="1">
    <citation type="journal article" date="2009" name="Stand. Genomic Sci.">
        <title>Complete genome sequence of Pirellula staleyi type strain (ATCC 27377).</title>
        <authorList>
            <person name="Clum A."/>
            <person name="Tindall B.J."/>
            <person name="Sikorski J."/>
            <person name="Ivanova N."/>
            <person name="Mavrommatis K."/>
            <person name="Lucas S."/>
            <person name="Glavina del Rio T."/>
            <person name="Nolan M."/>
            <person name="Chen F."/>
            <person name="Tice H."/>
            <person name="Pitluck S."/>
            <person name="Cheng J.F."/>
            <person name="Chertkov O."/>
            <person name="Brettin T."/>
            <person name="Han C."/>
            <person name="Detter J.C."/>
            <person name="Kuske C."/>
            <person name="Bruce D."/>
            <person name="Goodwin L."/>
            <person name="Ovchinikova G."/>
            <person name="Pati A."/>
            <person name="Mikhailova N."/>
            <person name="Chen A."/>
            <person name="Palaniappan K."/>
            <person name="Land M."/>
            <person name="Hauser L."/>
            <person name="Chang Y.J."/>
            <person name="Jeffries C.D."/>
            <person name="Chain P."/>
            <person name="Rohde M."/>
            <person name="Goker M."/>
            <person name="Bristow J."/>
            <person name="Eisen J.A."/>
            <person name="Markowitz V."/>
            <person name="Hugenholtz P."/>
            <person name="Kyrpides N.C."/>
            <person name="Klenk H.P."/>
            <person name="Lapidus A."/>
        </authorList>
    </citation>
    <scope>NUCLEOTIDE SEQUENCE [LARGE SCALE GENOMIC DNA]</scope>
    <source>
        <strain evidence="24">ATCC 27377 / DSM 6068 / ICPB 4128</strain>
    </source>
</reference>
<dbReference type="GO" id="GO:0005737">
    <property type="term" value="C:cytoplasm"/>
    <property type="evidence" value="ECO:0007669"/>
    <property type="project" value="UniProtKB-SubCell"/>
</dbReference>
<dbReference type="InterPro" id="IPR040442">
    <property type="entry name" value="Pyrv_kinase-like_dom_sf"/>
</dbReference>
<evidence type="ECO:0000256" key="16">
    <source>
        <dbReference type="PIRNR" id="PIRNR000732"/>
    </source>
</evidence>
<organism evidence="23 24">
    <name type="scientific">Pirellula staleyi (strain ATCC 27377 / DSM 6068 / ICPB 4128)</name>
    <name type="common">Pirella staleyi</name>
    <dbReference type="NCBI Taxonomy" id="530564"/>
    <lineage>
        <taxon>Bacteria</taxon>
        <taxon>Pseudomonadati</taxon>
        <taxon>Planctomycetota</taxon>
        <taxon>Planctomycetia</taxon>
        <taxon>Pirellulales</taxon>
        <taxon>Pirellulaceae</taxon>
        <taxon>Pirellula</taxon>
    </lineage>
</organism>
<dbReference type="OrthoDB" id="9765468at2"/>
<evidence type="ECO:0000259" key="21">
    <source>
        <dbReference type="Pfam" id="PF02896"/>
    </source>
</evidence>
<dbReference type="GO" id="GO:0016301">
    <property type="term" value="F:kinase activity"/>
    <property type="evidence" value="ECO:0007669"/>
    <property type="project" value="UniProtKB-KW"/>
</dbReference>
<keyword evidence="14 16" id="KW-0460">Magnesium</keyword>
<evidence type="ECO:0000256" key="12">
    <source>
        <dbReference type="ARBA" id="ARBA00022723"/>
    </source>
</evidence>
<evidence type="ECO:0000256" key="1">
    <source>
        <dbReference type="ARBA" id="ARBA00000683"/>
    </source>
</evidence>
<evidence type="ECO:0000313" key="23">
    <source>
        <dbReference type="EMBL" id="ADB16261.1"/>
    </source>
</evidence>
<dbReference type="InterPro" id="IPR024692">
    <property type="entry name" value="PTS_EI"/>
</dbReference>
<dbReference type="Gene3D" id="1.10.274.10">
    <property type="entry name" value="PtsI, HPr-binding domain"/>
    <property type="match status" value="1"/>
</dbReference>
<dbReference type="PANTHER" id="PTHR46244">
    <property type="entry name" value="PHOSPHOENOLPYRUVATE-PROTEIN PHOSPHOTRANSFERASE"/>
    <property type="match status" value="1"/>
</dbReference>
<dbReference type="HOGENOM" id="CLU_007308_7_0_0"/>
<keyword evidence="11 16" id="KW-0598">Phosphotransferase system</keyword>
<evidence type="ECO:0000256" key="3">
    <source>
        <dbReference type="ARBA" id="ARBA00004496"/>
    </source>
</evidence>
<dbReference type="GO" id="GO:0008965">
    <property type="term" value="F:phosphoenolpyruvate-protein phosphotransferase activity"/>
    <property type="evidence" value="ECO:0007669"/>
    <property type="project" value="UniProtKB-EC"/>
</dbReference>
<evidence type="ECO:0000256" key="15">
    <source>
        <dbReference type="ARBA" id="ARBA00033235"/>
    </source>
</evidence>
<feature type="active site" description="Proton donor" evidence="17">
    <location>
        <position position="508"/>
    </location>
</feature>
<feature type="binding site" evidence="19">
    <location>
        <position position="437"/>
    </location>
    <ligand>
        <name>Mg(2+)</name>
        <dbReference type="ChEBI" id="CHEBI:18420"/>
    </ligand>
</feature>
<dbReference type="InterPro" id="IPR000121">
    <property type="entry name" value="PEP_util_C"/>
</dbReference>
<comment type="catalytic activity">
    <reaction evidence="1 16">
        <text>L-histidyl-[protein] + phosphoenolpyruvate = N(pros)-phospho-L-histidyl-[protein] + pyruvate</text>
        <dbReference type="Rhea" id="RHEA:23880"/>
        <dbReference type="Rhea" id="RHEA-COMP:9745"/>
        <dbReference type="Rhea" id="RHEA-COMP:9746"/>
        <dbReference type="ChEBI" id="CHEBI:15361"/>
        <dbReference type="ChEBI" id="CHEBI:29979"/>
        <dbReference type="ChEBI" id="CHEBI:58702"/>
        <dbReference type="ChEBI" id="CHEBI:64837"/>
        <dbReference type="EC" id="2.7.3.9"/>
    </reaction>
</comment>
<evidence type="ECO:0000259" key="20">
    <source>
        <dbReference type="Pfam" id="PF00391"/>
    </source>
</evidence>
<comment type="cofactor">
    <cofactor evidence="2 16 19">
        <name>Mg(2+)</name>
        <dbReference type="ChEBI" id="CHEBI:18420"/>
    </cofactor>
</comment>
<evidence type="ECO:0000256" key="13">
    <source>
        <dbReference type="ARBA" id="ARBA00022777"/>
    </source>
</evidence>
<dbReference type="InterPro" id="IPR008731">
    <property type="entry name" value="PTS_EIN"/>
</dbReference>
<feature type="binding site" evidence="18">
    <location>
        <position position="471"/>
    </location>
    <ligand>
        <name>phosphoenolpyruvate</name>
        <dbReference type="ChEBI" id="CHEBI:58702"/>
    </ligand>
</feature>
<dbReference type="EMBL" id="CP001848">
    <property type="protein sequence ID" value="ADB16261.1"/>
    <property type="molecule type" value="Genomic_DNA"/>
</dbReference>
<evidence type="ECO:0000256" key="4">
    <source>
        <dbReference type="ARBA" id="ARBA00007837"/>
    </source>
</evidence>
<feature type="binding site" evidence="18">
    <location>
        <begin position="460"/>
        <end position="461"/>
    </location>
    <ligand>
        <name>phosphoenolpyruvate</name>
        <dbReference type="ChEBI" id="CHEBI:58702"/>
    </ligand>
</feature>
<comment type="similarity">
    <text evidence="4 16">Belongs to the PEP-utilizing enzyme family.</text>
</comment>
<evidence type="ECO:0000256" key="10">
    <source>
        <dbReference type="ARBA" id="ARBA00022679"/>
    </source>
</evidence>
<keyword evidence="12 16" id="KW-0479">Metal-binding</keyword>
<feature type="domain" description="Phosphotransferase system enzyme I N-terminal" evidence="22">
    <location>
        <begin position="3"/>
        <end position="126"/>
    </location>
</feature>
<dbReference type="PRINTS" id="PR01736">
    <property type="entry name" value="PHPHTRNFRASE"/>
</dbReference>
<feature type="active site" description="Tele-phosphohistidine intermediate" evidence="17">
    <location>
        <position position="190"/>
    </location>
</feature>
<dbReference type="PIRSF" id="PIRSF000732">
    <property type="entry name" value="PTS_enzyme_I"/>
    <property type="match status" value="1"/>
</dbReference>
<dbReference type="STRING" id="530564.Psta_1586"/>
<gene>
    <name evidence="23" type="ordered locus">Psta_1586</name>
</gene>
<name>D2QY47_PIRSD</name>
<dbReference type="PANTHER" id="PTHR46244:SF6">
    <property type="entry name" value="PHOSPHOENOLPYRUVATE-PROTEIN PHOSPHOTRANSFERASE"/>
    <property type="match status" value="1"/>
</dbReference>
<evidence type="ECO:0000256" key="7">
    <source>
        <dbReference type="ARBA" id="ARBA00022448"/>
    </source>
</evidence>
<evidence type="ECO:0000313" key="24">
    <source>
        <dbReference type="Proteomes" id="UP000001887"/>
    </source>
</evidence>
<proteinExistence type="inferred from homology"/>
<feature type="binding site" evidence="18">
    <location>
        <position position="297"/>
    </location>
    <ligand>
        <name>phosphoenolpyruvate</name>
        <dbReference type="ChEBI" id="CHEBI:58702"/>
    </ligand>
</feature>
<evidence type="ECO:0000256" key="18">
    <source>
        <dbReference type="PIRSR" id="PIRSR000732-2"/>
    </source>
</evidence>
<dbReference type="InterPro" id="IPR050499">
    <property type="entry name" value="PEP-utilizing_PTS_enzyme"/>
</dbReference>
<dbReference type="EC" id="2.7.3.9" evidence="5 16"/>
<dbReference type="Pfam" id="PF05524">
    <property type="entry name" value="PEP-utilisers_N"/>
    <property type="match status" value="1"/>
</dbReference>
<dbReference type="eggNOG" id="COG1080">
    <property type="taxonomic scope" value="Bacteria"/>
</dbReference>
<dbReference type="InterPro" id="IPR036618">
    <property type="entry name" value="PtsI_HPr-bd_sf"/>
</dbReference>
<keyword evidence="7 16" id="KW-0813">Transport</keyword>
<dbReference type="NCBIfam" id="TIGR01417">
    <property type="entry name" value="PTS_I_fam"/>
    <property type="match status" value="1"/>
</dbReference>
<dbReference type="AlphaFoldDB" id="D2QY47"/>